<evidence type="ECO:0000256" key="1">
    <source>
        <dbReference type="ARBA" id="ARBA00007730"/>
    </source>
</evidence>
<protein>
    <recommendedName>
        <fullName evidence="2">Aspartyl/asparaginy/proline hydroxylase domain-containing protein</fullName>
    </recommendedName>
</protein>
<gene>
    <name evidence="3" type="ORF">TCAL_13531</name>
</gene>
<feature type="domain" description="Aspartyl/asparaginy/proline hydroxylase" evidence="2">
    <location>
        <begin position="55"/>
        <end position="209"/>
    </location>
</feature>
<dbReference type="Gene3D" id="2.60.120.330">
    <property type="entry name" value="B-lactam Antibiotic, Isopenicillin N Synthase, Chain"/>
    <property type="match status" value="1"/>
</dbReference>
<dbReference type="AlphaFoldDB" id="A0A553N7V4"/>
<organism evidence="3 4">
    <name type="scientific">Tigriopus californicus</name>
    <name type="common">Marine copepod</name>
    <dbReference type="NCBI Taxonomy" id="6832"/>
    <lineage>
        <taxon>Eukaryota</taxon>
        <taxon>Metazoa</taxon>
        <taxon>Ecdysozoa</taxon>
        <taxon>Arthropoda</taxon>
        <taxon>Crustacea</taxon>
        <taxon>Multicrustacea</taxon>
        <taxon>Hexanauplia</taxon>
        <taxon>Copepoda</taxon>
        <taxon>Harpacticoida</taxon>
        <taxon>Harpacticidae</taxon>
        <taxon>Tigriopus</taxon>
    </lineage>
</organism>
<name>A0A553N7V4_TIGCA</name>
<comment type="similarity">
    <text evidence="1">Belongs to the aspartyl/asparaginyl beta-hydroxylase family.</text>
</comment>
<dbReference type="STRING" id="6832.A0A553N7V4"/>
<dbReference type="Proteomes" id="UP000318571">
    <property type="component" value="Chromosome 8"/>
</dbReference>
<dbReference type="InterPro" id="IPR027443">
    <property type="entry name" value="IPNS-like_sf"/>
</dbReference>
<dbReference type="GO" id="GO:0062101">
    <property type="term" value="F:peptidyl-aspartic acid 3-dioxygenase activity"/>
    <property type="evidence" value="ECO:0007669"/>
    <property type="project" value="InterPro"/>
</dbReference>
<evidence type="ECO:0000313" key="3">
    <source>
        <dbReference type="EMBL" id="TRY61490.1"/>
    </source>
</evidence>
<evidence type="ECO:0000259" key="2">
    <source>
        <dbReference type="Pfam" id="PF05118"/>
    </source>
</evidence>
<dbReference type="GO" id="GO:0005783">
    <property type="term" value="C:endoplasmic reticulum"/>
    <property type="evidence" value="ECO:0007669"/>
    <property type="project" value="TreeGrafter"/>
</dbReference>
<dbReference type="InterPro" id="IPR007803">
    <property type="entry name" value="Asp/Arg/Pro-Hydrxlase"/>
</dbReference>
<dbReference type="EMBL" id="VCGU01000459">
    <property type="protein sequence ID" value="TRY61490.1"/>
    <property type="molecule type" value="Genomic_DNA"/>
</dbReference>
<evidence type="ECO:0000313" key="4">
    <source>
        <dbReference type="Proteomes" id="UP000318571"/>
    </source>
</evidence>
<dbReference type="SUPFAM" id="SSF51197">
    <property type="entry name" value="Clavaminate synthase-like"/>
    <property type="match status" value="1"/>
</dbReference>
<dbReference type="Pfam" id="PF05118">
    <property type="entry name" value="Asp_Arg_Hydrox"/>
    <property type="match status" value="1"/>
</dbReference>
<dbReference type="InterPro" id="IPR039038">
    <property type="entry name" value="ASPH"/>
</dbReference>
<comment type="caution">
    <text evidence="3">The sequence shown here is derived from an EMBL/GenBank/DDBJ whole genome shotgun (WGS) entry which is preliminary data.</text>
</comment>
<keyword evidence="4" id="KW-1185">Reference proteome</keyword>
<dbReference type="PANTHER" id="PTHR12366:SF29">
    <property type="entry name" value="ASPARTYL BETA-HYDROXYLASE, ISOFORM L"/>
    <property type="match status" value="1"/>
</dbReference>
<dbReference type="PANTHER" id="PTHR12366">
    <property type="entry name" value="ASPARTYL/ASPARAGINYL BETA-HYDROXYLASE"/>
    <property type="match status" value="1"/>
</dbReference>
<proteinExistence type="inferred from homology"/>
<accession>A0A553N7V4</accession>
<sequence length="260" mass="29553">MNIFCHLLKEPKANTLLKIVAGRECVKLCKNYHQHDALIEALDVSYSIGLQEIRNNWRIIRTEAEVAFSLGVFDDEQENLVQEGLWQQLVLFENGQKVMGGCSKAPKTCQIVGSFPELLSTRRGQIKFSLLQPGTWIHPHTGPTNCRLRAHLGLMVPPVTSGEVILRIGEDRVNWQEGEFLIIDDSFEHEVYNNSTEARLILLIDFWHPGLSEEDKFSLEWDQADPNPPWSEEDDSLISIAGLASKIKTIIPYIKSPFFI</sequence>
<dbReference type="OMA" id="NYRIRCH"/>
<reference evidence="3 4" key="1">
    <citation type="journal article" date="2018" name="Nat. Ecol. Evol.">
        <title>Genomic signatures of mitonuclear coevolution across populations of Tigriopus californicus.</title>
        <authorList>
            <person name="Barreto F.S."/>
            <person name="Watson E.T."/>
            <person name="Lima T.G."/>
            <person name="Willett C.S."/>
            <person name="Edmands S."/>
            <person name="Li W."/>
            <person name="Burton R.S."/>
        </authorList>
    </citation>
    <scope>NUCLEOTIDE SEQUENCE [LARGE SCALE GENOMIC DNA]</scope>
    <source>
        <strain evidence="3 4">San Diego</strain>
    </source>
</reference>